<evidence type="ECO:0000256" key="1">
    <source>
        <dbReference type="SAM" id="MobiDB-lite"/>
    </source>
</evidence>
<dbReference type="AlphaFoldDB" id="A0A4W5PS28"/>
<feature type="compositionally biased region" description="Polar residues" evidence="1">
    <location>
        <begin position="172"/>
        <end position="185"/>
    </location>
</feature>
<reference evidence="4" key="1">
    <citation type="submission" date="2018-06" db="EMBL/GenBank/DDBJ databases">
        <title>Genome assembly of Danube salmon.</title>
        <authorList>
            <person name="Macqueen D.J."/>
            <person name="Gundappa M.K."/>
        </authorList>
    </citation>
    <scope>NUCLEOTIDE SEQUENCE [LARGE SCALE GENOMIC DNA]</scope>
</reference>
<evidence type="ECO:0000313" key="3">
    <source>
        <dbReference type="Ensembl" id="ENSHHUP00000064445.1"/>
    </source>
</evidence>
<keyword evidence="2" id="KW-0812">Transmembrane</keyword>
<protein>
    <submittedName>
        <fullName evidence="3">Uncharacterized protein</fullName>
    </submittedName>
</protein>
<accession>A0A4W5PS28</accession>
<evidence type="ECO:0000256" key="2">
    <source>
        <dbReference type="SAM" id="Phobius"/>
    </source>
</evidence>
<reference evidence="3" key="3">
    <citation type="submission" date="2025-09" db="UniProtKB">
        <authorList>
            <consortium name="Ensembl"/>
        </authorList>
    </citation>
    <scope>IDENTIFICATION</scope>
</reference>
<evidence type="ECO:0000313" key="4">
    <source>
        <dbReference type="Proteomes" id="UP000314982"/>
    </source>
</evidence>
<feature type="transmembrane region" description="Helical" evidence="2">
    <location>
        <begin position="20"/>
        <end position="41"/>
    </location>
</feature>
<name>A0A4W5PS28_9TELE</name>
<keyword evidence="2" id="KW-1133">Transmembrane helix</keyword>
<keyword evidence="2" id="KW-0472">Membrane</keyword>
<feature type="region of interest" description="Disordered" evidence="1">
    <location>
        <begin position="57"/>
        <end position="185"/>
    </location>
</feature>
<reference evidence="3" key="2">
    <citation type="submission" date="2025-08" db="UniProtKB">
        <authorList>
            <consortium name="Ensembl"/>
        </authorList>
    </citation>
    <scope>IDENTIFICATION</scope>
</reference>
<keyword evidence="4" id="KW-1185">Reference proteome</keyword>
<sequence length="185" mass="20075">MSVMITKTYIFSVSTGSDPARVALLVIFLFVLPVVLLFLALRFPHCHRNLPCLGTTSLFHKGTGRQQSRTPATERVDARNGEQVQPLRYHWSRQSDIQMTPPLPSNKALVPPKNTPAPRKSLPSDPPSHPTHSGYAASGAPMQHGARITSVPPVGPPVAGIPSRRAPLPPVRTSQPRKPNSTPPI</sequence>
<dbReference type="Ensembl" id="ENSHHUT00000066630.1">
    <property type="protein sequence ID" value="ENSHHUP00000064445.1"/>
    <property type="gene ID" value="ENSHHUG00000038039.1"/>
</dbReference>
<dbReference type="Proteomes" id="UP000314982">
    <property type="component" value="Unassembled WGS sequence"/>
</dbReference>
<dbReference type="STRING" id="62062.ENSHHUP00000064445"/>
<organism evidence="3 4">
    <name type="scientific">Hucho hucho</name>
    <name type="common">huchen</name>
    <dbReference type="NCBI Taxonomy" id="62062"/>
    <lineage>
        <taxon>Eukaryota</taxon>
        <taxon>Metazoa</taxon>
        <taxon>Chordata</taxon>
        <taxon>Craniata</taxon>
        <taxon>Vertebrata</taxon>
        <taxon>Euteleostomi</taxon>
        <taxon>Actinopterygii</taxon>
        <taxon>Neopterygii</taxon>
        <taxon>Teleostei</taxon>
        <taxon>Protacanthopterygii</taxon>
        <taxon>Salmoniformes</taxon>
        <taxon>Salmonidae</taxon>
        <taxon>Salmoninae</taxon>
        <taxon>Hucho</taxon>
    </lineage>
</organism>
<proteinExistence type="predicted"/>
<feature type="compositionally biased region" description="Polar residues" evidence="1">
    <location>
        <begin position="57"/>
        <end position="71"/>
    </location>
</feature>